<accession>E4Y2U9</accession>
<protein>
    <submittedName>
        <fullName evidence="1">Uncharacterized protein</fullName>
    </submittedName>
</protein>
<dbReference type="InParanoid" id="E4Y2U9"/>
<gene>
    <name evidence="1" type="ORF">GSOID_T00016508001</name>
</gene>
<feature type="non-terminal residue" evidence="1">
    <location>
        <position position="1"/>
    </location>
</feature>
<name>E4Y2U9_OIKDI</name>
<dbReference type="EMBL" id="FN653945">
    <property type="protein sequence ID" value="CBY16179.1"/>
    <property type="molecule type" value="Genomic_DNA"/>
</dbReference>
<dbReference type="AlphaFoldDB" id="E4Y2U9"/>
<dbReference type="Proteomes" id="UP000001307">
    <property type="component" value="Unassembled WGS sequence"/>
</dbReference>
<organism evidence="1">
    <name type="scientific">Oikopleura dioica</name>
    <name type="common">Tunicate</name>
    <dbReference type="NCBI Taxonomy" id="34765"/>
    <lineage>
        <taxon>Eukaryota</taxon>
        <taxon>Metazoa</taxon>
        <taxon>Chordata</taxon>
        <taxon>Tunicata</taxon>
        <taxon>Appendicularia</taxon>
        <taxon>Copelata</taxon>
        <taxon>Oikopleuridae</taxon>
        <taxon>Oikopleura</taxon>
    </lineage>
</organism>
<keyword evidence="2" id="KW-1185">Reference proteome</keyword>
<reference evidence="1" key="1">
    <citation type="journal article" date="2010" name="Science">
        <title>Plasticity of animal genome architecture unmasked by rapid evolution of a pelagic tunicate.</title>
        <authorList>
            <person name="Denoeud F."/>
            <person name="Henriet S."/>
            <person name="Mungpakdee S."/>
            <person name="Aury J.M."/>
            <person name="Da Silva C."/>
            <person name="Brinkmann H."/>
            <person name="Mikhaleva J."/>
            <person name="Olsen L.C."/>
            <person name="Jubin C."/>
            <person name="Canestro C."/>
            <person name="Bouquet J.M."/>
            <person name="Danks G."/>
            <person name="Poulain J."/>
            <person name="Campsteijn C."/>
            <person name="Adamski M."/>
            <person name="Cross I."/>
            <person name="Yadetie F."/>
            <person name="Muffato M."/>
            <person name="Louis A."/>
            <person name="Butcher S."/>
            <person name="Tsagkogeorga G."/>
            <person name="Konrad A."/>
            <person name="Singh S."/>
            <person name="Jensen M.F."/>
            <person name="Cong E.H."/>
            <person name="Eikeseth-Otteraa H."/>
            <person name="Noel B."/>
            <person name="Anthouard V."/>
            <person name="Porcel B.M."/>
            <person name="Kachouri-Lafond R."/>
            <person name="Nishino A."/>
            <person name="Ugolini M."/>
            <person name="Chourrout P."/>
            <person name="Nishida H."/>
            <person name="Aasland R."/>
            <person name="Huzurbazar S."/>
            <person name="Westhof E."/>
            <person name="Delsuc F."/>
            <person name="Lehrach H."/>
            <person name="Reinhardt R."/>
            <person name="Weissenbach J."/>
            <person name="Roy S.W."/>
            <person name="Artiguenave F."/>
            <person name="Postlethwait J.H."/>
            <person name="Manak J.R."/>
            <person name="Thompson E.M."/>
            <person name="Jaillon O."/>
            <person name="Du Pasquier L."/>
            <person name="Boudinot P."/>
            <person name="Liberles D.A."/>
            <person name="Volff J.N."/>
            <person name="Philippe H."/>
            <person name="Lenhard B."/>
            <person name="Roest Crollius H."/>
            <person name="Wincker P."/>
            <person name="Chourrout D."/>
        </authorList>
    </citation>
    <scope>NUCLEOTIDE SEQUENCE [LARGE SCALE GENOMIC DNA]</scope>
</reference>
<evidence type="ECO:0000313" key="1">
    <source>
        <dbReference type="EMBL" id="CBY16179.1"/>
    </source>
</evidence>
<sequence>SFCVRNEIDVTPPNQITDLNIKAMNGLEMKDIYFDYTSADSNWSYIFSWTNPDAKNEEREIELRISSQAEVPFEEYRLIDRVATIGFSNISRTAKYISNCPKNLPIDLEVYIAFESNELINATAMHLHAFFLSALFYGSQDFKVEYFGYRTSRVKTESGMQLRVNETTDFFDEFENEGKREGFKSFRIHIHDKSFELL</sequence>
<proteinExistence type="predicted"/>
<dbReference type="OrthoDB" id="10555765at2759"/>
<evidence type="ECO:0000313" key="2">
    <source>
        <dbReference type="Proteomes" id="UP000001307"/>
    </source>
</evidence>